<dbReference type="SUPFAM" id="SSF140356">
    <property type="entry name" value="PPK N-terminal domain-like"/>
    <property type="match status" value="1"/>
</dbReference>
<feature type="compositionally biased region" description="Low complexity" evidence="8">
    <location>
        <begin position="161"/>
        <end position="174"/>
    </location>
</feature>
<dbReference type="InterPro" id="IPR003414">
    <property type="entry name" value="PP_kinase"/>
</dbReference>
<dbReference type="InterPro" id="IPR025200">
    <property type="entry name" value="PPK_C_dom2"/>
</dbReference>
<comment type="PTM">
    <text evidence="6 7">An intermediate of this reaction is the autophosphorylated ppk in which a phosphate is covalently linked to a histidine residue through a N-P bond.</text>
</comment>
<comment type="function">
    <text evidence="6 7">Catalyzes the reversible transfer of the terminal phosphate of ATP to form a long-chain polyphosphate (polyP).</text>
</comment>
<evidence type="ECO:0000256" key="8">
    <source>
        <dbReference type="SAM" id="MobiDB-lite"/>
    </source>
</evidence>
<dbReference type="InterPro" id="IPR036832">
    <property type="entry name" value="PPK_N_dom_sf"/>
</dbReference>
<keyword evidence="3 6" id="KW-0547">Nucleotide-binding</keyword>
<dbReference type="InterPro" id="IPR041108">
    <property type="entry name" value="PP_kinase_C_1"/>
</dbReference>
<feature type="domain" description="Polyphosphate kinase middle" evidence="9">
    <location>
        <begin position="439"/>
        <end position="625"/>
    </location>
</feature>
<evidence type="ECO:0000256" key="4">
    <source>
        <dbReference type="ARBA" id="ARBA00022777"/>
    </source>
</evidence>
<feature type="binding site" evidence="6">
    <location>
        <position position="362"/>
    </location>
    <ligand>
        <name>ATP</name>
        <dbReference type="ChEBI" id="CHEBI:30616"/>
    </ligand>
</feature>
<dbReference type="EC" id="2.7.4.1" evidence="6 7"/>
<keyword evidence="6" id="KW-0479">Metal-binding</keyword>
<evidence type="ECO:0000259" key="12">
    <source>
        <dbReference type="Pfam" id="PF17941"/>
    </source>
</evidence>
<feature type="binding site" evidence="6">
    <location>
        <position position="893"/>
    </location>
    <ligand>
        <name>ATP</name>
        <dbReference type="ChEBI" id="CHEBI:30616"/>
    </ligand>
</feature>
<keyword evidence="1 6" id="KW-0597">Phosphoprotein</keyword>
<dbReference type="NCBIfam" id="NF003918">
    <property type="entry name" value="PRK05443.1-2"/>
    <property type="match status" value="1"/>
</dbReference>
<keyword evidence="4 6" id="KW-0418">Kinase</keyword>
<feature type="domain" description="Polyphosphate kinase N-terminal" evidence="10">
    <location>
        <begin position="324"/>
        <end position="430"/>
    </location>
</feature>
<feature type="compositionally biased region" description="Low complexity" evidence="8">
    <location>
        <begin position="58"/>
        <end position="82"/>
    </location>
</feature>
<dbReference type="Pfam" id="PF02503">
    <property type="entry name" value="PP_kinase"/>
    <property type="match status" value="1"/>
</dbReference>
<keyword evidence="6" id="KW-0460">Magnesium</keyword>
<evidence type="ECO:0000256" key="1">
    <source>
        <dbReference type="ARBA" id="ARBA00022553"/>
    </source>
</evidence>
<keyword evidence="5 6" id="KW-0067">ATP-binding</keyword>
<dbReference type="PANTHER" id="PTHR30218:SF0">
    <property type="entry name" value="POLYPHOSPHATE KINASE"/>
    <property type="match status" value="1"/>
</dbReference>
<evidence type="ECO:0000259" key="11">
    <source>
        <dbReference type="Pfam" id="PF13090"/>
    </source>
</evidence>
<organism evidence="13 14">
    <name type="scientific">Kineosporia succinea</name>
    <dbReference type="NCBI Taxonomy" id="84632"/>
    <lineage>
        <taxon>Bacteria</taxon>
        <taxon>Bacillati</taxon>
        <taxon>Actinomycetota</taxon>
        <taxon>Actinomycetes</taxon>
        <taxon>Kineosporiales</taxon>
        <taxon>Kineosporiaceae</taxon>
        <taxon>Kineosporia</taxon>
    </lineage>
</organism>
<dbReference type="NCBIfam" id="NF003921">
    <property type="entry name" value="PRK05443.2-2"/>
    <property type="match status" value="1"/>
</dbReference>
<evidence type="ECO:0000256" key="3">
    <source>
        <dbReference type="ARBA" id="ARBA00022741"/>
    </source>
</evidence>
<feature type="compositionally biased region" description="Polar residues" evidence="8">
    <location>
        <begin position="96"/>
        <end position="107"/>
    </location>
</feature>
<sequence>MADMTSSAGPSPTPAATRTTGAASSRPRKTASSSPEPAADHAERPAPARRSTPRKTTPRTSTPRTTTPRQASTRTAAPATKAPAKKVTAKKVAAAQSDSGVENTVTAATGEPTPVSTSRRAPARPTARTATKSATEAAPRSATKTTTKTATRRPPAKKATTRTTTGQSTTPPRASTLRDQAGESTETLPFAEETLREPARKTAGTTRKTPAKKAPVKKTTTKKTTPRPSAPAEPKAGTTVPASEIAASQITSTASTVDLPDALVTPEEPVAPAEVVASKDDVTPETSTADANRTAQARALVGAAQDAQLSSLFREVEQTQVRRFLDRELSWLAFNERVLELARDPDLPLLERARFLAIFASNLDEFFMVRVAGLKRRIATGLAVRAASGLEPRDLLGRIRSRAHELQSMHAKVFSAEIAPALADANITIVRWDQLAEGEQARLHTFFRSQVFPVLTPLAVDPAHPFPYISGLSLNLAVVLRNPVTEKEMFARVKVPQLLPRLVNVDADDEANNVDEGDDLPRARFVPLEDIIATHLDQLFPGMEVLEHHTFRVTRQEDLEVEEDDVENLLKALEKELLRRRFGPPVRLEVAEDIGPHMRDLLVREMGVSESEVFPLPEPLDLRALNLVADLDRTELRYPKYVAVTPRALSEVERSKPTNIFDAIKRRDVLLHHPYDSFSTTVQSFLEQAADDPQVLAIKQTLYRTSGDSPIVDALIDAAEAGKQVLAVVEIKARFDEQANISWARKLERAGVHVVYGIVGLKTHAKLSLVVRQEADGLHRYCHVGTGNYNPKTARLYEDLGMLTCDPQVGEDLSRLFNQLSGYAPKTAYRRLLVAPRSLRTGLVDRIEREIANHEAGRPAGVKVKVNSIVDEVVIDALYRASQAGVKVDVIVRGICAIRPGVPGLSENIRVRSILGRFLEHSRVFWFAGGGEPVVYIGSADMMHRNLDRRVEAMLRLRDPRDIAELEELLGISMSPETASWHLDGDGVWTRHHHDAEGKPLRDLQSYIMASRPPKRSGRRR</sequence>
<dbReference type="Gene3D" id="3.30.1840.10">
    <property type="entry name" value="Polyphosphate kinase middle domain"/>
    <property type="match status" value="1"/>
</dbReference>
<feature type="compositionally biased region" description="Low complexity" evidence="8">
    <location>
        <begin position="116"/>
        <end position="149"/>
    </location>
</feature>
<evidence type="ECO:0000256" key="6">
    <source>
        <dbReference type="HAMAP-Rule" id="MF_00347"/>
    </source>
</evidence>
<evidence type="ECO:0000313" key="13">
    <source>
        <dbReference type="EMBL" id="MDP9826985.1"/>
    </source>
</evidence>
<feature type="binding site" evidence="6">
    <location>
        <position position="921"/>
    </location>
    <ligand>
        <name>ATP</name>
        <dbReference type="ChEBI" id="CHEBI:30616"/>
    </ligand>
</feature>
<evidence type="ECO:0000259" key="10">
    <source>
        <dbReference type="Pfam" id="PF13089"/>
    </source>
</evidence>
<dbReference type="NCBIfam" id="TIGR03705">
    <property type="entry name" value="poly_P_kin"/>
    <property type="match status" value="1"/>
</dbReference>
<evidence type="ECO:0000256" key="2">
    <source>
        <dbReference type="ARBA" id="ARBA00022679"/>
    </source>
</evidence>
<dbReference type="HAMAP" id="MF_00347">
    <property type="entry name" value="Polyphosphate_kinase"/>
    <property type="match status" value="1"/>
</dbReference>
<dbReference type="Gene3D" id="3.30.870.10">
    <property type="entry name" value="Endonuclease Chain A"/>
    <property type="match status" value="2"/>
</dbReference>
<evidence type="ECO:0000313" key="14">
    <source>
        <dbReference type="Proteomes" id="UP001235712"/>
    </source>
</evidence>
<evidence type="ECO:0000259" key="9">
    <source>
        <dbReference type="Pfam" id="PF02503"/>
    </source>
</evidence>
<dbReference type="Gene3D" id="1.20.58.310">
    <property type="entry name" value="Polyphosphate kinase N-terminal domain"/>
    <property type="match status" value="1"/>
</dbReference>
<comment type="similarity">
    <text evidence="6 7">Belongs to the polyphosphate kinase 1 (PPK1) family.</text>
</comment>
<dbReference type="SUPFAM" id="SSF143724">
    <property type="entry name" value="PHP14-like"/>
    <property type="match status" value="1"/>
</dbReference>
<feature type="binding site" evidence="6">
    <location>
        <position position="704"/>
    </location>
    <ligand>
        <name>Mg(2+)</name>
        <dbReference type="ChEBI" id="CHEBI:18420"/>
    </ligand>
</feature>
<feature type="binding site" evidence="6">
    <location>
        <position position="797"/>
    </location>
    <ligand>
        <name>ATP</name>
        <dbReference type="ChEBI" id="CHEBI:30616"/>
    </ligand>
</feature>
<feature type="compositionally biased region" description="Low complexity" evidence="8">
    <location>
        <begin position="1"/>
        <end position="25"/>
    </location>
</feature>
<keyword evidence="2 6" id="KW-0808">Transferase</keyword>
<comment type="cofactor">
    <cofactor evidence="6">
        <name>Mg(2+)</name>
        <dbReference type="ChEBI" id="CHEBI:18420"/>
    </cofactor>
</comment>
<comment type="caution">
    <text evidence="13">The sequence shown here is derived from an EMBL/GenBank/DDBJ whole genome shotgun (WGS) entry which is preliminary data.</text>
</comment>
<protein>
    <recommendedName>
        <fullName evidence="6 7">Polyphosphate kinase</fullName>
        <ecNumber evidence="6 7">2.7.4.1</ecNumber>
    </recommendedName>
    <alternativeName>
        <fullName evidence="6">ATP-polyphosphate phosphotransferase</fullName>
    </alternativeName>
    <alternativeName>
        <fullName evidence="6">Polyphosphoric acid kinase</fullName>
    </alternativeName>
</protein>
<dbReference type="InterPro" id="IPR024953">
    <property type="entry name" value="PP_kinase_middle"/>
</dbReference>
<feature type="domain" description="Polyphosphate kinase C-terminal" evidence="12">
    <location>
        <begin position="659"/>
        <end position="824"/>
    </location>
</feature>
<dbReference type="CDD" id="cd09168">
    <property type="entry name" value="PLDc_PaPPK1_C2_like"/>
    <property type="match status" value="1"/>
</dbReference>
<dbReference type="NCBIfam" id="NF003922">
    <property type="entry name" value="PRK05443.2-3"/>
    <property type="match status" value="1"/>
</dbReference>
<name>A0ABT9P4K4_9ACTN</name>
<dbReference type="EMBL" id="JAUSQZ010000001">
    <property type="protein sequence ID" value="MDP9826985.1"/>
    <property type="molecule type" value="Genomic_DNA"/>
</dbReference>
<dbReference type="GO" id="GO:0016301">
    <property type="term" value="F:kinase activity"/>
    <property type="evidence" value="ECO:0007669"/>
    <property type="project" value="UniProtKB-KW"/>
</dbReference>
<dbReference type="NCBIfam" id="NF003917">
    <property type="entry name" value="PRK05443.1-1"/>
    <property type="match status" value="1"/>
</dbReference>
<dbReference type="Pfam" id="PF13089">
    <property type="entry name" value="PP_kinase_N"/>
    <property type="match status" value="1"/>
</dbReference>
<reference evidence="13 14" key="1">
    <citation type="submission" date="2023-07" db="EMBL/GenBank/DDBJ databases">
        <title>Sequencing the genomes of 1000 actinobacteria strains.</title>
        <authorList>
            <person name="Klenk H.-P."/>
        </authorList>
    </citation>
    <scope>NUCLEOTIDE SEQUENCE [LARGE SCALE GENOMIC DNA]</scope>
    <source>
        <strain evidence="13 14">DSM 44388</strain>
    </source>
</reference>
<evidence type="ECO:0000256" key="7">
    <source>
        <dbReference type="RuleBase" id="RU003800"/>
    </source>
</evidence>
<dbReference type="CDD" id="cd09165">
    <property type="entry name" value="PLDc_PaPPK1_C1_like"/>
    <property type="match status" value="1"/>
</dbReference>
<feature type="region of interest" description="Disordered" evidence="8">
    <location>
        <begin position="1"/>
        <end position="242"/>
    </location>
</feature>
<accession>A0ABT9P4K4</accession>
<dbReference type="InterPro" id="IPR036830">
    <property type="entry name" value="PP_kinase_middle_dom_sf"/>
</dbReference>
<comment type="catalytic activity">
    <reaction evidence="6 7">
        <text>[phosphate](n) + ATP = [phosphate](n+1) + ADP</text>
        <dbReference type="Rhea" id="RHEA:19573"/>
        <dbReference type="Rhea" id="RHEA-COMP:9859"/>
        <dbReference type="Rhea" id="RHEA-COMP:14280"/>
        <dbReference type="ChEBI" id="CHEBI:16838"/>
        <dbReference type="ChEBI" id="CHEBI:30616"/>
        <dbReference type="ChEBI" id="CHEBI:456216"/>
        <dbReference type="EC" id="2.7.4.1"/>
    </reaction>
</comment>
<proteinExistence type="inferred from homology"/>
<feature type="binding site" evidence="6">
    <location>
        <position position="734"/>
    </location>
    <ligand>
        <name>Mg(2+)</name>
        <dbReference type="ChEBI" id="CHEBI:18420"/>
    </ligand>
</feature>
<dbReference type="Pfam" id="PF17941">
    <property type="entry name" value="PP_kinase_C_1"/>
    <property type="match status" value="1"/>
</dbReference>
<dbReference type="Pfam" id="PF13090">
    <property type="entry name" value="PP_kinase_C"/>
    <property type="match status" value="1"/>
</dbReference>
<dbReference type="InterPro" id="IPR025198">
    <property type="entry name" value="PPK_N_dom"/>
</dbReference>
<gene>
    <name evidence="6" type="primary">ppk</name>
    <name evidence="13" type="ORF">J2S57_002734</name>
</gene>
<feature type="compositionally biased region" description="Basic residues" evidence="8">
    <location>
        <begin position="209"/>
        <end position="225"/>
    </location>
</feature>
<dbReference type="Proteomes" id="UP001235712">
    <property type="component" value="Unassembled WGS sequence"/>
</dbReference>
<feature type="compositionally biased region" description="Basic residues" evidence="8">
    <location>
        <begin position="150"/>
        <end position="160"/>
    </location>
</feature>
<evidence type="ECO:0000256" key="5">
    <source>
        <dbReference type="ARBA" id="ARBA00022840"/>
    </source>
</evidence>
<feature type="domain" description="Polyphosphate kinase C-terminal" evidence="11">
    <location>
        <begin position="832"/>
        <end position="997"/>
    </location>
</feature>
<feature type="active site" description="Phosphohistidine intermediate" evidence="6">
    <location>
        <position position="764"/>
    </location>
</feature>
<keyword evidence="14" id="KW-1185">Reference proteome</keyword>
<dbReference type="PANTHER" id="PTHR30218">
    <property type="entry name" value="POLYPHOSPHATE KINASE"/>
    <property type="match status" value="1"/>
</dbReference>
<dbReference type="SUPFAM" id="SSF56024">
    <property type="entry name" value="Phospholipase D/nuclease"/>
    <property type="match status" value="2"/>
</dbReference>